<organism evidence="1 2">
    <name type="scientific">Blumeria graminis f. sp. tritici</name>
    <dbReference type="NCBI Taxonomy" id="62690"/>
    <lineage>
        <taxon>Eukaryota</taxon>
        <taxon>Fungi</taxon>
        <taxon>Dikarya</taxon>
        <taxon>Ascomycota</taxon>
        <taxon>Pezizomycotina</taxon>
        <taxon>Leotiomycetes</taxon>
        <taxon>Erysiphales</taxon>
        <taxon>Erysiphaceae</taxon>
        <taxon>Blumeria</taxon>
    </lineage>
</organism>
<keyword evidence="2" id="KW-1185">Reference proteome</keyword>
<proteinExistence type="predicted"/>
<reference evidence="1 2" key="1">
    <citation type="submission" date="2018-08" db="EMBL/GenBank/DDBJ databases">
        <authorList>
            <person name="Muller C M."/>
        </authorList>
    </citation>
    <scope>NUCLEOTIDE SEQUENCE [LARGE SCALE GENOMIC DNA]</scope>
</reference>
<sequence>MECSKELLRRELYGLELVNVQEFWKKYFSNRSGKTKYLGLIKGFEKRTAEEDMRFPEVSGNFDLELDESG</sequence>
<name>A0A9X9LAD2_BLUGR</name>
<evidence type="ECO:0000313" key="1">
    <source>
        <dbReference type="EMBL" id="VCU40427.1"/>
    </source>
</evidence>
<gene>
    <name evidence="1" type="ORF">BGT96224V316_LOCUS1665</name>
</gene>
<dbReference type="EMBL" id="LR026985">
    <property type="protein sequence ID" value="VCU40427.1"/>
    <property type="molecule type" value="Genomic_DNA"/>
</dbReference>
<dbReference type="Proteomes" id="UP000324639">
    <property type="component" value="Chromosome Bgt_-02"/>
</dbReference>
<dbReference type="AlphaFoldDB" id="A0A9X9LAD2"/>
<accession>A0A9X9LAD2</accession>
<evidence type="ECO:0000313" key="2">
    <source>
        <dbReference type="Proteomes" id="UP000324639"/>
    </source>
</evidence>
<protein>
    <submittedName>
        <fullName evidence="1">Bgt-51727</fullName>
    </submittedName>
</protein>